<gene>
    <name evidence="1" type="ORF">L6164_007879</name>
</gene>
<comment type="caution">
    <text evidence="1">The sequence shown here is derived from an EMBL/GenBank/DDBJ whole genome shotgun (WGS) entry which is preliminary data.</text>
</comment>
<evidence type="ECO:0000313" key="1">
    <source>
        <dbReference type="EMBL" id="KAI4347030.1"/>
    </source>
</evidence>
<evidence type="ECO:0000313" key="2">
    <source>
        <dbReference type="Proteomes" id="UP000828941"/>
    </source>
</evidence>
<name>A0ACB9PKE6_BAUVA</name>
<sequence length="365" mass="40594">MAANPQGQEAVAVEPLLPELIMEILLRLPVKALLRFQYVSKQVHSLISGADFAKRYLQGGFSGRVLLSSWRHFRLQSLDYEALIRNRDENPALQNLQAPPEMGPNRPAHILGSCNGLVSISMCLDWTIFIWNPSLGNYRIIQDSSLNGCSYGFGYDCSTDDYKIIKVFVDKGFKPAIVEVFSLRANSWKHYQSNKSFKSELADKVGTLASGSIYWLAKYARGDLGSYIIYFDVSKEELGYIPVPYSGCAEGWRLGVLGGCLSACFSLSGKDAKVWWMNNGRDAEDPWVELGTVPKPEEAGNIRDYLVPLCFASNGGALMIKGGLRLYVCNLKKNTCKSIYVYDDQNEFQGALLVESLVNPNDYGA</sequence>
<proteinExistence type="predicted"/>
<keyword evidence="2" id="KW-1185">Reference proteome</keyword>
<protein>
    <submittedName>
        <fullName evidence="1">Uncharacterized protein</fullName>
    </submittedName>
</protein>
<accession>A0ACB9PKE6</accession>
<dbReference type="Proteomes" id="UP000828941">
    <property type="component" value="Chromosome 4"/>
</dbReference>
<organism evidence="1 2">
    <name type="scientific">Bauhinia variegata</name>
    <name type="common">Purple orchid tree</name>
    <name type="synonym">Phanera variegata</name>
    <dbReference type="NCBI Taxonomy" id="167791"/>
    <lineage>
        <taxon>Eukaryota</taxon>
        <taxon>Viridiplantae</taxon>
        <taxon>Streptophyta</taxon>
        <taxon>Embryophyta</taxon>
        <taxon>Tracheophyta</taxon>
        <taxon>Spermatophyta</taxon>
        <taxon>Magnoliopsida</taxon>
        <taxon>eudicotyledons</taxon>
        <taxon>Gunneridae</taxon>
        <taxon>Pentapetalae</taxon>
        <taxon>rosids</taxon>
        <taxon>fabids</taxon>
        <taxon>Fabales</taxon>
        <taxon>Fabaceae</taxon>
        <taxon>Cercidoideae</taxon>
        <taxon>Cercideae</taxon>
        <taxon>Bauhiniinae</taxon>
        <taxon>Bauhinia</taxon>
    </lineage>
</organism>
<dbReference type="EMBL" id="CM039429">
    <property type="protein sequence ID" value="KAI4347030.1"/>
    <property type="molecule type" value="Genomic_DNA"/>
</dbReference>
<reference evidence="1 2" key="1">
    <citation type="journal article" date="2022" name="DNA Res.">
        <title>Chromosomal-level genome assembly of the orchid tree Bauhinia variegata (Leguminosae; Cercidoideae) supports the allotetraploid origin hypothesis of Bauhinia.</title>
        <authorList>
            <person name="Zhong Y."/>
            <person name="Chen Y."/>
            <person name="Zheng D."/>
            <person name="Pang J."/>
            <person name="Liu Y."/>
            <person name="Luo S."/>
            <person name="Meng S."/>
            <person name="Qian L."/>
            <person name="Wei D."/>
            <person name="Dai S."/>
            <person name="Zhou R."/>
        </authorList>
    </citation>
    <scope>NUCLEOTIDE SEQUENCE [LARGE SCALE GENOMIC DNA]</scope>
    <source>
        <strain evidence="1">BV-YZ2020</strain>
    </source>
</reference>